<dbReference type="AlphaFoldDB" id="V5Z6S1"/>
<gene>
    <name evidence="1" type="ORF">EPIR_1314</name>
</gene>
<keyword evidence="2" id="KW-1185">Reference proteome</keyword>
<protein>
    <submittedName>
        <fullName evidence="1">Uncharacterized protein</fullName>
    </submittedName>
</protein>
<dbReference type="EMBL" id="CAHS01000014">
    <property type="protein sequence ID" value="CCG86679.1"/>
    <property type="molecule type" value="Genomic_DNA"/>
</dbReference>
<evidence type="ECO:0000313" key="2">
    <source>
        <dbReference type="Proteomes" id="UP000018217"/>
    </source>
</evidence>
<sequence>MSLKTLLINRLPDEEGYEPDLILLVIDDFASKKHWI</sequence>
<reference evidence="1 2" key="1">
    <citation type="journal article" date="2013" name="Syst. Appl. Microbiol.">
        <title>Phylogenetic position and virulence apparatus of the pear flower necrosis pathogen Erwinia piriflorinigrans CFBP 5888T as assessed by comparative genomics.</title>
        <authorList>
            <person name="Smits T.H."/>
            <person name="Rezzonico F."/>
            <person name="Lopez M.M."/>
            <person name="Blom J."/>
            <person name="Goesmann A."/>
            <person name="Frey J.E."/>
            <person name="Duffy B."/>
        </authorList>
    </citation>
    <scope>NUCLEOTIDE SEQUENCE [LARGE SCALE GENOMIC DNA]</scope>
    <source>
        <strain evidence="2">CFBP5888</strain>
    </source>
</reference>
<accession>V5Z6S1</accession>
<organism evidence="1 2">
    <name type="scientific">Erwinia piriflorinigrans CFBP 5888</name>
    <dbReference type="NCBI Taxonomy" id="1161919"/>
    <lineage>
        <taxon>Bacteria</taxon>
        <taxon>Pseudomonadati</taxon>
        <taxon>Pseudomonadota</taxon>
        <taxon>Gammaproteobacteria</taxon>
        <taxon>Enterobacterales</taxon>
        <taxon>Erwiniaceae</taxon>
        <taxon>Erwinia</taxon>
    </lineage>
</organism>
<evidence type="ECO:0000313" key="1">
    <source>
        <dbReference type="EMBL" id="CCG86679.1"/>
    </source>
</evidence>
<comment type="caution">
    <text evidence="1">The sequence shown here is derived from an EMBL/GenBank/DDBJ whole genome shotgun (WGS) entry which is preliminary data.</text>
</comment>
<name>V5Z6S1_9GAMM</name>
<proteinExistence type="predicted"/>
<dbReference type="Proteomes" id="UP000018217">
    <property type="component" value="Unassembled WGS sequence"/>
</dbReference>